<sequence length="189" mass="21215">MNVLYYSKFCKHSEALLEILSKSNSHTNYYFVSIDKRKTVSGKTIIILDNGKEVTLPSIIERVPALLLTNHGNRVLTGGEILHYLRDADETNGNNVQTEPEPFHLNTNIQDNISSDAYSFLDMDSDSLTAKGDGGVRQMHNYVPLDNNPFISTPNDDYVADKVGAGGQNDLEKYIAEREKNIPKHKPQF</sequence>
<protein>
    <recommendedName>
        <fullName evidence="2">Glutaredoxin domain-containing protein</fullName>
    </recommendedName>
</protein>
<evidence type="ECO:0000313" key="1">
    <source>
        <dbReference type="EMBL" id="QHU02677.1"/>
    </source>
</evidence>
<proteinExistence type="predicted"/>
<dbReference type="EMBL" id="MN740361">
    <property type="protein sequence ID" value="QHU02677.1"/>
    <property type="molecule type" value="Genomic_DNA"/>
</dbReference>
<organism evidence="1">
    <name type="scientific">viral metagenome</name>
    <dbReference type="NCBI Taxonomy" id="1070528"/>
    <lineage>
        <taxon>unclassified sequences</taxon>
        <taxon>metagenomes</taxon>
        <taxon>organismal metagenomes</taxon>
    </lineage>
</organism>
<reference evidence="1" key="1">
    <citation type="journal article" date="2020" name="Nature">
        <title>Giant virus diversity and host interactions through global metagenomics.</title>
        <authorList>
            <person name="Schulz F."/>
            <person name="Roux S."/>
            <person name="Paez-Espino D."/>
            <person name="Jungbluth S."/>
            <person name="Walsh D.A."/>
            <person name="Denef V.J."/>
            <person name="McMahon K.D."/>
            <person name="Konstantinidis K.T."/>
            <person name="Eloe-Fadrosh E.A."/>
            <person name="Kyrpides N.C."/>
            <person name="Woyke T."/>
        </authorList>
    </citation>
    <scope>NUCLEOTIDE SEQUENCE</scope>
    <source>
        <strain evidence="1">GVMAG-M-3300025880-76</strain>
    </source>
</reference>
<accession>A0A6C0JDS4</accession>
<evidence type="ECO:0008006" key="2">
    <source>
        <dbReference type="Google" id="ProtNLM"/>
    </source>
</evidence>
<name>A0A6C0JDS4_9ZZZZ</name>
<dbReference type="AlphaFoldDB" id="A0A6C0JDS4"/>